<organism evidence="2 3">
    <name type="scientific">Dunaliella salina</name>
    <name type="common">Green alga</name>
    <name type="synonym">Protococcus salinus</name>
    <dbReference type="NCBI Taxonomy" id="3046"/>
    <lineage>
        <taxon>Eukaryota</taxon>
        <taxon>Viridiplantae</taxon>
        <taxon>Chlorophyta</taxon>
        <taxon>core chlorophytes</taxon>
        <taxon>Chlorophyceae</taxon>
        <taxon>CS clade</taxon>
        <taxon>Chlamydomonadales</taxon>
        <taxon>Dunaliellaceae</taxon>
        <taxon>Dunaliella</taxon>
    </lineage>
</organism>
<keyword evidence="3" id="KW-1185">Reference proteome</keyword>
<comment type="caution">
    <text evidence="2">The sequence shown here is derived from an EMBL/GenBank/DDBJ whole genome shotgun (WGS) entry which is preliminary data.</text>
</comment>
<protein>
    <recommendedName>
        <fullName evidence="4">Encoded protein</fullName>
    </recommendedName>
</protein>
<sequence>MKAMLRWRWQSWKSSFPANRELDDLMERLLRGRGGFLLRSHNINKFIRRASDDTDNPLHKLLGSRKGTCVQPATLFQSHAGGEKLPLTSPSQASLQSAPKLMRFAGELKRLPKIQPSPPSTDLAALPKPKLEGDHHHQHHLIHPKLSNPDAGMCTPTSSDQPSLEAKDSSTSTSSKHEHLMLGDPSHVDIAV</sequence>
<dbReference type="EMBL" id="MU073047">
    <property type="protein sequence ID" value="KAF5825438.1"/>
    <property type="molecule type" value="Genomic_DNA"/>
</dbReference>
<reference evidence="2" key="1">
    <citation type="submission" date="2017-08" db="EMBL/GenBank/DDBJ databases">
        <authorList>
            <person name="Polle J.E."/>
            <person name="Barry K."/>
            <person name="Cushman J."/>
            <person name="Schmutz J."/>
            <person name="Tran D."/>
            <person name="Hathwaick L.T."/>
            <person name="Yim W.C."/>
            <person name="Jenkins J."/>
            <person name="Mckie-Krisberg Z.M."/>
            <person name="Prochnik S."/>
            <person name="Lindquist E."/>
            <person name="Dockter R.B."/>
            <person name="Adam C."/>
            <person name="Molina H."/>
            <person name="Bunkerborg J."/>
            <person name="Jin E."/>
            <person name="Buchheim M."/>
            <person name="Magnuson J."/>
        </authorList>
    </citation>
    <scope>NUCLEOTIDE SEQUENCE</scope>
    <source>
        <strain evidence="2">CCAP 19/18</strain>
    </source>
</reference>
<proteinExistence type="predicted"/>
<feature type="non-terminal residue" evidence="2">
    <location>
        <position position="192"/>
    </location>
</feature>
<evidence type="ECO:0000313" key="3">
    <source>
        <dbReference type="Proteomes" id="UP000815325"/>
    </source>
</evidence>
<evidence type="ECO:0000256" key="1">
    <source>
        <dbReference type="SAM" id="MobiDB-lite"/>
    </source>
</evidence>
<feature type="region of interest" description="Disordered" evidence="1">
    <location>
        <begin position="111"/>
        <end position="192"/>
    </location>
</feature>
<accession>A0ABQ7FSE1</accession>
<evidence type="ECO:0000313" key="2">
    <source>
        <dbReference type="EMBL" id="KAF5825438.1"/>
    </source>
</evidence>
<gene>
    <name evidence="2" type="ORF">DUNSADRAFT_9962</name>
</gene>
<name>A0ABQ7FSE1_DUNSA</name>
<evidence type="ECO:0008006" key="4">
    <source>
        <dbReference type="Google" id="ProtNLM"/>
    </source>
</evidence>
<dbReference type="Proteomes" id="UP000815325">
    <property type="component" value="Unassembled WGS sequence"/>
</dbReference>